<feature type="compositionally biased region" description="Low complexity" evidence="7">
    <location>
        <begin position="1"/>
        <end position="11"/>
    </location>
</feature>
<evidence type="ECO:0000256" key="1">
    <source>
        <dbReference type="ARBA" id="ARBA00022527"/>
    </source>
</evidence>
<keyword evidence="1" id="KW-0723">Serine/threonine-protein kinase</keyword>
<reference evidence="9" key="1">
    <citation type="submission" date="2021-06" db="EMBL/GenBank/DDBJ databases">
        <title>Genome Sequence of Mortierella hyaline Strain SCG-10, a Cold-Adapted, Nitrate-Reducing Fungus Isolated from Soil in Minnesota, USA.</title>
        <authorList>
            <person name="Aldossari N."/>
        </authorList>
    </citation>
    <scope>NUCLEOTIDE SEQUENCE</scope>
    <source>
        <strain evidence="9">SCG-10</strain>
    </source>
</reference>
<dbReference type="GO" id="GO:0000776">
    <property type="term" value="C:kinetochore"/>
    <property type="evidence" value="ECO:0007669"/>
    <property type="project" value="TreeGrafter"/>
</dbReference>
<dbReference type="GO" id="GO:0005634">
    <property type="term" value="C:nucleus"/>
    <property type="evidence" value="ECO:0007669"/>
    <property type="project" value="TreeGrafter"/>
</dbReference>
<feature type="compositionally biased region" description="Acidic residues" evidence="7">
    <location>
        <begin position="443"/>
        <end position="452"/>
    </location>
</feature>
<gene>
    <name evidence="9" type="primary">PLK1_4</name>
    <name evidence="9" type="ORF">KI688_008275</name>
</gene>
<evidence type="ECO:0000256" key="6">
    <source>
        <dbReference type="PROSITE-ProRule" id="PRU10141"/>
    </source>
</evidence>
<evidence type="ECO:0000259" key="8">
    <source>
        <dbReference type="PROSITE" id="PS50011"/>
    </source>
</evidence>
<feature type="compositionally biased region" description="Acidic residues" evidence="7">
    <location>
        <begin position="534"/>
        <end position="546"/>
    </location>
</feature>
<evidence type="ECO:0000256" key="2">
    <source>
        <dbReference type="ARBA" id="ARBA00022679"/>
    </source>
</evidence>
<evidence type="ECO:0000256" key="3">
    <source>
        <dbReference type="ARBA" id="ARBA00022741"/>
    </source>
</evidence>
<dbReference type="PANTHER" id="PTHR24345:SF0">
    <property type="entry name" value="CELL CYCLE SERINE_THREONINE-PROTEIN KINASE CDC5_MSD2"/>
    <property type="match status" value="1"/>
</dbReference>
<dbReference type="EMBL" id="JAHRHY010000003">
    <property type="protein sequence ID" value="KAG9070735.1"/>
    <property type="molecule type" value="Genomic_DNA"/>
</dbReference>
<dbReference type="GO" id="GO:0005524">
    <property type="term" value="F:ATP binding"/>
    <property type="evidence" value="ECO:0007669"/>
    <property type="project" value="UniProtKB-UniRule"/>
</dbReference>
<dbReference type="Gene3D" id="1.10.510.10">
    <property type="entry name" value="Transferase(Phosphotransferase) domain 1"/>
    <property type="match status" value="1"/>
</dbReference>
<dbReference type="InterPro" id="IPR008271">
    <property type="entry name" value="Ser/Thr_kinase_AS"/>
</dbReference>
<dbReference type="InterPro" id="IPR017441">
    <property type="entry name" value="Protein_kinase_ATP_BS"/>
</dbReference>
<keyword evidence="5 6" id="KW-0067">ATP-binding</keyword>
<keyword evidence="10" id="KW-1185">Reference proteome</keyword>
<feature type="region of interest" description="Disordered" evidence="7">
    <location>
        <begin position="432"/>
        <end position="617"/>
    </location>
</feature>
<dbReference type="GO" id="GO:0004674">
    <property type="term" value="F:protein serine/threonine kinase activity"/>
    <property type="evidence" value="ECO:0007669"/>
    <property type="project" value="UniProtKB-KW"/>
</dbReference>
<accession>A0A9P8BWC4</accession>
<dbReference type="OrthoDB" id="2435065at2759"/>
<dbReference type="Proteomes" id="UP000707451">
    <property type="component" value="Unassembled WGS sequence"/>
</dbReference>
<feature type="region of interest" description="Disordered" evidence="7">
    <location>
        <begin position="1"/>
        <end position="75"/>
    </location>
</feature>
<feature type="compositionally biased region" description="Acidic residues" evidence="7">
    <location>
        <begin position="473"/>
        <end position="487"/>
    </location>
</feature>
<dbReference type="PROSITE" id="PS00107">
    <property type="entry name" value="PROTEIN_KINASE_ATP"/>
    <property type="match status" value="1"/>
</dbReference>
<feature type="compositionally biased region" description="Gly residues" evidence="7">
    <location>
        <begin position="38"/>
        <end position="49"/>
    </location>
</feature>
<feature type="compositionally biased region" description="Acidic residues" evidence="7">
    <location>
        <begin position="502"/>
        <end position="516"/>
    </location>
</feature>
<keyword evidence="2" id="KW-0808">Transferase</keyword>
<protein>
    <submittedName>
        <fullName evidence="9">Serine/threonine-protein kinase plk1</fullName>
    </submittedName>
</protein>
<dbReference type="GO" id="GO:0007052">
    <property type="term" value="P:mitotic spindle organization"/>
    <property type="evidence" value="ECO:0007669"/>
    <property type="project" value="TreeGrafter"/>
</dbReference>
<keyword evidence="4 9" id="KW-0418">Kinase</keyword>
<dbReference type="InterPro" id="IPR000719">
    <property type="entry name" value="Prot_kinase_dom"/>
</dbReference>
<feature type="region of interest" description="Disordered" evidence="7">
    <location>
        <begin position="368"/>
        <end position="403"/>
    </location>
</feature>
<evidence type="ECO:0000313" key="10">
    <source>
        <dbReference type="Proteomes" id="UP000707451"/>
    </source>
</evidence>
<comment type="caution">
    <text evidence="9">The sequence shown here is derived from an EMBL/GenBank/DDBJ whole genome shotgun (WGS) entry which is preliminary data.</text>
</comment>
<organism evidence="9 10">
    <name type="scientific">Linnemannia hyalina</name>
    <dbReference type="NCBI Taxonomy" id="64524"/>
    <lineage>
        <taxon>Eukaryota</taxon>
        <taxon>Fungi</taxon>
        <taxon>Fungi incertae sedis</taxon>
        <taxon>Mucoromycota</taxon>
        <taxon>Mortierellomycotina</taxon>
        <taxon>Mortierellomycetes</taxon>
        <taxon>Mortierellales</taxon>
        <taxon>Mortierellaceae</taxon>
        <taxon>Linnemannia</taxon>
    </lineage>
</organism>
<feature type="domain" description="Protein kinase" evidence="8">
    <location>
        <begin position="86"/>
        <end position="328"/>
    </location>
</feature>
<feature type="compositionally biased region" description="Acidic residues" evidence="7">
    <location>
        <begin position="562"/>
        <end position="574"/>
    </location>
</feature>
<feature type="compositionally biased region" description="Basic and acidic residues" evidence="7">
    <location>
        <begin position="547"/>
        <end position="561"/>
    </location>
</feature>
<dbReference type="PROSITE" id="PS50011">
    <property type="entry name" value="PROTEIN_KINASE_DOM"/>
    <property type="match status" value="1"/>
</dbReference>
<evidence type="ECO:0000256" key="4">
    <source>
        <dbReference type="ARBA" id="ARBA00022777"/>
    </source>
</evidence>
<dbReference type="PANTHER" id="PTHR24345">
    <property type="entry name" value="SERINE/THREONINE-PROTEIN KINASE PLK"/>
    <property type="match status" value="1"/>
</dbReference>
<dbReference type="InterPro" id="IPR011009">
    <property type="entry name" value="Kinase-like_dom_sf"/>
</dbReference>
<evidence type="ECO:0000256" key="5">
    <source>
        <dbReference type="ARBA" id="ARBA00022840"/>
    </source>
</evidence>
<feature type="binding site" evidence="6">
    <location>
        <position position="114"/>
    </location>
    <ligand>
        <name>ATP</name>
        <dbReference type="ChEBI" id="CHEBI:30616"/>
    </ligand>
</feature>
<feature type="compositionally biased region" description="Basic and acidic residues" evidence="7">
    <location>
        <begin position="590"/>
        <end position="610"/>
    </location>
</feature>
<dbReference type="PROSITE" id="PS00108">
    <property type="entry name" value="PROTEIN_KINASE_ST"/>
    <property type="match status" value="1"/>
</dbReference>
<sequence>MNSSSSIQNSHNNDKALNDNHPAPNSTGLPIFYDCGSDGEGSCGAGGSSGDENDYGQKVVQRQPRRQRTPPPPLKTIIDKAANKTYRQTHLLGEGSFGQVHVAVDEKGEKVALKTFKIFDMEEADAEQEWQACKTILDHQPHHPNVVAPISYFKDGMFPCLTMELCSNKNLDTLLEARRSLQEHEVRYFGQQLVAGVAHLHSLNLVHHDLKPLNLLLTEELVLKVGDFGQTRDLREGKEFRNVVGTPGFQAPEVLNRKGHTYALDVFAIGAILFRMLLGVTYQLPGKRKPLNISVSISPNARDLLERTLESDPGSRIAMPDLLAHPFLTDGPVPQSVSWDILRTPAPLPTEDDASDPDGAYQVEIIKSQEEEDAKTPEEQIGSQLDDSVKEEGGEEEEEAAQTLEVAEPLEPVVDLDDIDLDDIFEQVEEAKKAKRAKKVLEDDSDDSDEEGTQTQEEATQTLEVAESSEPVVDPDDIDLDDIFEQVEEAKKAKRANKVLEGDSDDDDSDEEEAQTQEEATQTLEVAESSEPVVDPDDIDLDDIFEQVEKAKKAKRAKEVWEGDSDDDEEEEEEERVKGRKKAKVMQKGATREEKAPEDKDGGHGGDQDYWHTYLRR</sequence>
<feature type="compositionally biased region" description="Low complexity" evidence="7">
    <location>
        <begin position="517"/>
        <end position="527"/>
    </location>
</feature>
<name>A0A9P8BWC4_9FUNG</name>
<feature type="compositionally biased region" description="Low complexity" evidence="7">
    <location>
        <begin position="453"/>
        <end position="466"/>
    </location>
</feature>
<dbReference type="SUPFAM" id="SSF56112">
    <property type="entry name" value="Protein kinase-like (PK-like)"/>
    <property type="match status" value="1"/>
</dbReference>
<dbReference type="GO" id="GO:0005737">
    <property type="term" value="C:cytoplasm"/>
    <property type="evidence" value="ECO:0007669"/>
    <property type="project" value="TreeGrafter"/>
</dbReference>
<dbReference type="AlphaFoldDB" id="A0A9P8BWC4"/>
<proteinExistence type="predicted"/>
<dbReference type="SMART" id="SM00220">
    <property type="entry name" value="S_TKc"/>
    <property type="match status" value="1"/>
</dbReference>
<evidence type="ECO:0000256" key="7">
    <source>
        <dbReference type="SAM" id="MobiDB-lite"/>
    </source>
</evidence>
<keyword evidence="3 6" id="KW-0547">Nucleotide-binding</keyword>
<dbReference type="Pfam" id="PF00069">
    <property type="entry name" value="Pkinase"/>
    <property type="match status" value="1"/>
</dbReference>
<dbReference type="GO" id="GO:0000922">
    <property type="term" value="C:spindle pole"/>
    <property type="evidence" value="ECO:0007669"/>
    <property type="project" value="TreeGrafter"/>
</dbReference>
<evidence type="ECO:0000313" key="9">
    <source>
        <dbReference type="EMBL" id="KAG9070735.1"/>
    </source>
</evidence>